<gene>
    <name evidence="2" type="ORF">HAX54_040980</name>
</gene>
<accession>A0ABS8VQ01</accession>
<proteinExistence type="predicted"/>
<reference evidence="2 3" key="1">
    <citation type="journal article" date="2021" name="BMC Genomics">
        <title>Datura genome reveals duplications of psychoactive alkaloid biosynthetic genes and high mutation rate following tissue culture.</title>
        <authorList>
            <person name="Rajewski A."/>
            <person name="Carter-House D."/>
            <person name="Stajich J."/>
            <person name="Litt A."/>
        </authorList>
    </citation>
    <scope>NUCLEOTIDE SEQUENCE [LARGE SCALE GENOMIC DNA]</scope>
    <source>
        <strain evidence="2">AR-01</strain>
    </source>
</reference>
<dbReference type="Proteomes" id="UP000823775">
    <property type="component" value="Unassembled WGS sequence"/>
</dbReference>
<comment type="caution">
    <text evidence="2">The sequence shown here is derived from an EMBL/GenBank/DDBJ whole genome shotgun (WGS) entry which is preliminary data.</text>
</comment>
<feature type="region of interest" description="Disordered" evidence="1">
    <location>
        <begin position="57"/>
        <end position="101"/>
    </location>
</feature>
<keyword evidence="3" id="KW-1185">Reference proteome</keyword>
<feature type="compositionally biased region" description="Acidic residues" evidence="1">
    <location>
        <begin position="76"/>
        <end position="89"/>
    </location>
</feature>
<evidence type="ECO:0000256" key="1">
    <source>
        <dbReference type="SAM" id="MobiDB-lite"/>
    </source>
</evidence>
<evidence type="ECO:0000313" key="3">
    <source>
        <dbReference type="Proteomes" id="UP000823775"/>
    </source>
</evidence>
<name>A0ABS8VQ01_DATST</name>
<evidence type="ECO:0000313" key="2">
    <source>
        <dbReference type="EMBL" id="MCE0482314.1"/>
    </source>
</evidence>
<protein>
    <submittedName>
        <fullName evidence="2">Uncharacterized protein</fullName>
    </submittedName>
</protein>
<sequence length="101" mass="11352">MSWSIIDRVPHIEDEVVDYRPRYVSKGLDVMKTKEIKGIYGLVLSIKLFGGVRPGFEEPFNDDDASDNEKARVESDFESDGDNGEDSEMGEAAYTPTDDED</sequence>
<dbReference type="EMBL" id="JACEIK010005859">
    <property type="protein sequence ID" value="MCE0482314.1"/>
    <property type="molecule type" value="Genomic_DNA"/>
</dbReference>
<organism evidence="2 3">
    <name type="scientific">Datura stramonium</name>
    <name type="common">Jimsonweed</name>
    <name type="synonym">Common thornapple</name>
    <dbReference type="NCBI Taxonomy" id="4076"/>
    <lineage>
        <taxon>Eukaryota</taxon>
        <taxon>Viridiplantae</taxon>
        <taxon>Streptophyta</taxon>
        <taxon>Embryophyta</taxon>
        <taxon>Tracheophyta</taxon>
        <taxon>Spermatophyta</taxon>
        <taxon>Magnoliopsida</taxon>
        <taxon>eudicotyledons</taxon>
        <taxon>Gunneridae</taxon>
        <taxon>Pentapetalae</taxon>
        <taxon>asterids</taxon>
        <taxon>lamiids</taxon>
        <taxon>Solanales</taxon>
        <taxon>Solanaceae</taxon>
        <taxon>Solanoideae</taxon>
        <taxon>Datureae</taxon>
        <taxon>Datura</taxon>
    </lineage>
</organism>